<dbReference type="Pfam" id="PF00107">
    <property type="entry name" value="ADH_zinc_N"/>
    <property type="match status" value="1"/>
</dbReference>
<dbReference type="Proteomes" id="UP000554144">
    <property type="component" value="Unassembled WGS sequence"/>
</dbReference>
<reference evidence="4 5" key="1">
    <citation type="submission" date="2020-07" db="EMBL/GenBank/DDBJ databases">
        <title>Taxonomic revisions and descriptions of new bacterial species based on genomic comparisons in the high-G+C-content subgroup of the family Alcaligenaceae.</title>
        <authorList>
            <person name="Szabo A."/>
            <person name="Felfoldi T."/>
        </authorList>
    </citation>
    <scope>NUCLEOTIDE SEQUENCE [LARGE SCALE GENOMIC DNA]</scope>
    <source>
        <strain evidence="4 5">DSM 25667</strain>
    </source>
</reference>
<dbReference type="SMART" id="SM00829">
    <property type="entry name" value="PKS_ER"/>
    <property type="match status" value="1"/>
</dbReference>
<dbReference type="GO" id="GO:0070402">
    <property type="term" value="F:NADPH binding"/>
    <property type="evidence" value="ECO:0007669"/>
    <property type="project" value="TreeGrafter"/>
</dbReference>
<dbReference type="GO" id="GO:0003960">
    <property type="term" value="F:quinone reductase (NADPH) activity"/>
    <property type="evidence" value="ECO:0007669"/>
    <property type="project" value="InterPro"/>
</dbReference>
<dbReference type="PROSITE" id="PS01162">
    <property type="entry name" value="QOR_ZETA_CRYSTAL"/>
    <property type="match status" value="1"/>
</dbReference>
<dbReference type="RefSeq" id="WP_130038152.1">
    <property type="nucleotide sequence ID" value="NZ_JACCEV010000001.1"/>
</dbReference>
<evidence type="ECO:0000256" key="1">
    <source>
        <dbReference type="ARBA" id="ARBA00022857"/>
    </source>
</evidence>
<dbReference type="PANTHER" id="PTHR48106">
    <property type="entry name" value="QUINONE OXIDOREDUCTASE PIG3-RELATED"/>
    <property type="match status" value="1"/>
</dbReference>
<accession>A0A853H086</accession>
<dbReference type="FunFam" id="3.40.50.720:FF:000053">
    <property type="entry name" value="Quinone oxidoreductase 1"/>
    <property type="match status" value="1"/>
</dbReference>
<evidence type="ECO:0000256" key="2">
    <source>
        <dbReference type="ARBA" id="ARBA00023002"/>
    </source>
</evidence>
<keyword evidence="2" id="KW-0560">Oxidoreductase</keyword>
<protein>
    <submittedName>
        <fullName evidence="4">Quinone oxidoreductase</fullName>
    </submittedName>
</protein>
<dbReference type="AlphaFoldDB" id="A0A853H086"/>
<dbReference type="InterPro" id="IPR020843">
    <property type="entry name" value="ER"/>
</dbReference>
<proteinExistence type="predicted"/>
<dbReference type="SUPFAM" id="SSF51735">
    <property type="entry name" value="NAD(P)-binding Rossmann-fold domains"/>
    <property type="match status" value="1"/>
</dbReference>
<keyword evidence="1" id="KW-0521">NADP</keyword>
<evidence type="ECO:0000259" key="3">
    <source>
        <dbReference type="SMART" id="SM00829"/>
    </source>
</evidence>
<comment type="caution">
    <text evidence="4">The sequence shown here is derived from an EMBL/GenBank/DDBJ whole genome shotgun (WGS) entry which is preliminary data.</text>
</comment>
<sequence length="328" mass="34445">MSTVFGKCIVNEPGGPSAIEWVQETLSAPADDEVSLQQEAISVDFIDIQIRKGSMGLPLPTGLGFSAVGKVVAKGKQVTGLEVGDRVAYSHSVAGAYAEYRNIPADRAFRLPDQSLAPEVAAGALFRGLTAWYLATRMKPIAMGDTVLVHAAAGGVGLILAQWLKHLGATVIGVVRGADKQRLALQNGCAHAIDSSSEDFVERVKVLTDGRGVSIVFDSVGKDTFEASLDCLARFGLMVSYGWASGDIEPVSLPALRNRGSLFITRPTISHYTAEASDFQEGAAALFELMASGAIQLTVGQTFALRDAGKAHEALASRGTVGSTVLVP</sequence>
<dbReference type="GO" id="GO:0008270">
    <property type="term" value="F:zinc ion binding"/>
    <property type="evidence" value="ECO:0007669"/>
    <property type="project" value="InterPro"/>
</dbReference>
<evidence type="ECO:0000313" key="5">
    <source>
        <dbReference type="Proteomes" id="UP000554144"/>
    </source>
</evidence>
<dbReference type="InterPro" id="IPR013154">
    <property type="entry name" value="ADH-like_N"/>
</dbReference>
<dbReference type="EMBL" id="JACCEV010000001">
    <property type="protein sequence ID" value="NYT84695.1"/>
    <property type="molecule type" value="Genomic_DNA"/>
</dbReference>
<dbReference type="OrthoDB" id="9805883at2"/>
<dbReference type="PANTHER" id="PTHR48106:SF13">
    <property type="entry name" value="QUINONE OXIDOREDUCTASE-RELATED"/>
    <property type="match status" value="1"/>
</dbReference>
<dbReference type="InterPro" id="IPR047618">
    <property type="entry name" value="QOR-like"/>
</dbReference>
<dbReference type="InterPro" id="IPR013149">
    <property type="entry name" value="ADH-like_C"/>
</dbReference>
<dbReference type="GO" id="GO:0005829">
    <property type="term" value="C:cytosol"/>
    <property type="evidence" value="ECO:0007669"/>
    <property type="project" value="TreeGrafter"/>
</dbReference>
<gene>
    <name evidence="4" type="ORF">H0A62_03675</name>
</gene>
<dbReference type="Gene3D" id="3.40.50.720">
    <property type="entry name" value="NAD(P)-binding Rossmann-like Domain"/>
    <property type="match status" value="1"/>
</dbReference>
<name>A0A853H086_9BURK</name>
<dbReference type="InterPro" id="IPR011032">
    <property type="entry name" value="GroES-like_sf"/>
</dbReference>
<dbReference type="Pfam" id="PF08240">
    <property type="entry name" value="ADH_N"/>
    <property type="match status" value="1"/>
</dbReference>
<feature type="domain" description="Enoyl reductase (ER)" evidence="3">
    <location>
        <begin position="14"/>
        <end position="326"/>
    </location>
</feature>
<keyword evidence="5" id="KW-1185">Reference proteome</keyword>
<dbReference type="Gene3D" id="3.90.180.10">
    <property type="entry name" value="Medium-chain alcohol dehydrogenases, catalytic domain"/>
    <property type="match status" value="1"/>
</dbReference>
<dbReference type="SUPFAM" id="SSF50129">
    <property type="entry name" value="GroES-like"/>
    <property type="match status" value="1"/>
</dbReference>
<dbReference type="InterPro" id="IPR036291">
    <property type="entry name" value="NAD(P)-bd_dom_sf"/>
</dbReference>
<evidence type="ECO:0000313" key="4">
    <source>
        <dbReference type="EMBL" id="NYT84695.1"/>
    </source>
</evidence>
<dbReference type="InterPro" id="IPR002364">
    <property type="entry name" value="Quin_OxRdtase/zeta-crystal_CS"/>
</dbReference>
<dbReference type="CDD" id="cd05286">
    <property type="entry name" value="QOR2"/>
    <property type="match status" value="1"/>
</dbReference>
<dbReference type="GO" id="GO:0035925">
    <property type="term" value="F:mRNA 3'-UTR AU-rich region binding"/>
    <property type="evidence" value="ECO:0007669"/>
    <property type="project" value="TreeGrafter"/>
</dbReference>
<organism evidence="4 5">
    <name type="scientific">Pollutimonas harenae</name>
    <dbReference type="NCBI Taxonomy" id="657015"/>
    <lineage>
        <taxon>Bacteria</taxon>
        <taxon>Pseudomonadati</taxon>
        <taxon>Pseudomonadota</taxon>
        <taxon>Betaproteobacteria</taxon>
        <taxon>Burkholderiales</taxon>
        <taxon>Alcaligenaceae</taxon>
        <taxon>Pollutimonas</taxon>
    </lineage>
</organism>